<dbReference type="Proteomes" id="UP000798662">
    <property type="component" value="Chromosome 1"/>
</dbReference>
<proteinExistence type="predicted"/>
<organism evidence="1 2">
    <name type="scientific">Pyropia yezoensis</name>
    <name type="common">Susabi-nori</name>
    <name type="synonym">Porphyra yezoensis</name>
    <dbReference type="NCBI Taxonomy" id="2788"/>
    <lineage>
        <taxon>Eukaryota</taxon>
        <taxon>Rhodophyta</taxon>
        <taxon>Bangiophyceae</taxon>
        <taxon>Bangiales</taxon>
        <taxon>Bangiaceae</taxon>
        <taxon>Pyropia</taxon>
    </lineage>
</organism>
<evidence type="ECO:0000313" key="1">
    <source>
        <dbReference type="EMBL" id="KAK1857760.1"/>
    </source>
</evidence>
<name>A0ACC3BIM2_PYRYE</name>
<gene>
    <name evidence="1" type="ORF">I4F81_000375</name>
</gene>
<comment type="caution">
    <text evidence="1">The sequence shown here is derived from an EMBL/GenBank/DDBJ whole genome shotgun (WGS) entry which is preliminary data.</text>
</comment>
<protein>
    <submittedName>
        <fullName evidence="1">Uncharacterized protein</fullName>
    </submittedName>
</protein>
<sequence>MEAPSPRLTPPGVDAVDVAVPPALPPAPGLYRPNNDDLPPLRHLLHPRHGLPPPARTRAELRVLAFQRAIKEKTNWVDKVADDSLVERWVAEAFATTSGRDEEAGGASGVSSGGGDGAATNMLGPPPLTRPMLAAAVAELRADADRCAGMPGGARPSGVELVWVADELVPPALAADLVTALLPLEARPADWHPGSDSIVRDLLHPSLYCYVRGVSRVLADAPLYRVLERLLAAFVPLFEAVLTDASRGIRVRYPVDLYEVAGVPAEGIAATGIYYYENTNTVGSRLAFRTAIQEPSYEQNDEEGVATLYGLRDEDALNQPLGSISTGIPGRCLAFPNIQHRVLPFGLADPSKPGRRSIVAFFLVDPTYSTDPLAISADTVPPQDADWYVAELEGLPAGTNLLGHLPPELLDGVVDRTGEWMSIACARRHREGLMAARAIQVEKDNGEYEAEFSLCEH</sequence>
<evidence type="ECO:0000313" key="2">
    <source>
        <dbReference type="Proteomes" id="UP000798662"/>
    </source>
</evidence>
<dbReference type="EMBL" id="CM020618">
    <property type="protein sequence ID" value="KAK1857760.1"/>
    <property type="molecule type" value="Genomic_DNA"/>
</dbReference>
<accession>A0ACC3BIM2</accession>
<keyword evidence="2" id="KW-1185">Reference proteome</keyword>
<reference evidence="1" key="1">
    <citation type="submission" date="2019-11" db="EMBL/GenBank/DDBJ databases">
        <title>Nori genome reveals adaptations in red seaweeds to the harsh intertidal environment.</title>
        <authorList>
            <person name="Wang D."/>
            <person name="Mao Y."/>
        </authorList>
    </citation>
    <scope>NUCLEOTIDE SEQUENCE</scope>
    <source>
        <tissue evidence="1">Gametophyte</tissue>
    </source>
</reference>